<dbReference type="Pfam" id="PF01497">
    <property type="entry name" value="Peripla_BP_2"/>
    <property type="match status" value="1"/>
</dbReference>
<name>A0ABY4SPV4_9CAUL</name>
<dbReference type="PROSITE" id="PS50983">
    <property type="entry name" value="FE_B12_PBP"/>
    <property type="match status" value="1"/>
</dbReference>
<dbReference type="SUPFAM" id="SSF53807">
    <property type="entry name" value="Helical backbone' metal receptor"/>
    <property type="match status" value="1"/>
</dbReference>
<evidence type="ECO:0000313" key="3">
    <source>
        <dbReference type="Proteomes" id="UP001055429"/>
    </source>
</evidence>
<organism evidence="2 3">
    <name type="scientific">Brevundimonas albigilva</name>
    <dbReference type="NCBI Taxonomy" id="1312364"/>
    <lineage>
        <taxon>Bacteria</taxon>
        <taxon>Pseudomonadati</taxon>
        <taxon>Pseudomonadota</taxon>
        <taxon>Alphaproteobacteria</taxon>
        <taxon>Caulobacterales</taxon>
        <taxon>Caulobacteraceae</taxon>
        <taxon>Brevundimonas</taxon>
    </lineage>
</organism>
<accession>A0ABY4SPV4</accession>
<protein>
    <submittedName>
        <fullName evidence="2">ABC transporter substrate-binding protein</fullName>
    </submittedName>
</protein>
<reference evidence="2" key="1">
    <citation type="submission" date="2022-05" db="EMBL/GenBank/DDBJ databases">
        <title>Brevundimonas albigilva TT17 genome sequence.</title>
        <authorList>
            <person name="Lee K."/>
            <person name="Son H."/>
        </authorList>
    </citation>
    <scope>NUCLEOTIDE SEQUENCE</scope>
    <source>
        <strain evidence="2">TT17</strain>
    </source>
</reference>
<dbReference type="InterPro" id="IPR050902">
    <property type="entry name" value="ABC_Transporter_SBP"/>
</dbReference>
<feature type="domain" description="Fe/B12 periplasmic-binding" evidence="1">
    <location>
        <begin position="58"/>
        <end position="345"/>
    </location>
</feature>
<keyword evidence="3" id="KW-1185">Reference proteome</keyword>
<dbReference type="PROSITE" id="PS51318">
    <property type="entry name" value="TAT"/>
    <property type="match status" value="1"/>
</dbReference>
<dbReference type="Proteomes" id="UP001055429">
    <property type="component" value="Chromosome"/>
</dbReference>
<dbReference type="PANTHER" id="PTHR30535">
    <property type="entry name" value="VITAMIN B12-BINDING PROTEIN"/>
    <property type="match status" value="1"/>
</dbReference>
<dbReference type="EMBL" id="CP097649">
    <property type="protein sequence ID" value="URI16304.1"/>
    <property type="molecule type" value="Genomic_DNA"/>
</dbReference>
<evidence type="ECO:0000259" key="1">
    <source>
        <dbReference type="PROSITE" id="PS50983"/>
    </source>
</evidence>
<dbReference type="PANTHER" id="PTHR30535:SF34">
    <property type="entry name" value="MOLYBDATE-BINDING PROTEIN MOLA"/>
    <property type="match status" value="1"/>
</dbReference>
<evidence type="ECO:0000313" key="2">
    <source>
        <dbReference type="EMBL" id="URI16304.1"/>
    </source>
</evidence>
<dbReference type="RefSeq" id="WP_250202372.1">
    <property type="nucleotide sequence ID" value="NZ_CP097649.1"/>
</dbReference>
<sequence length="374" mass="39552">MNPSRRILLSGLGGLALLSACGRRDEASAGGEGLTDLRDRAVRALPPGGKLSIDDGRYLIALSLIHPDPVSLLAAWSGDVNRISPDMYRAFVDKFPTLPDVPKIAQSGQAFNAEAVLAAGPATAVVSLGSGPTDAQAAQLEAAGVSVAFIDFFSHPFQNQSRSLALLGDLIGRRAQADAFNAFKAARLDAIAAKVAAIPQDRRPTVFLEPHAMISPDCCASPGKGNIGDYIAFVGGRNIGADVLDQPTGKLNLEYVIQRDPDVYIATGGPHLAKAGGFVVGPDFTAEQSQAGLRRVAGRAGISTLKAVRQGRAHGLSHQLINSPIDVVAVEVLAKWIHPDLFVDLDPRATLDEINRRFLAVPYRGDYWADLKTA</sequence>
<dbReference type="InterPro" id="IPR006311">
    <property type="entry name" value="TAT_signal"/>
</dbReference>
<dbReference type="InterPro" id="IPR002491">
    <property type="entry name" value="ABC_transptr_periplasmic_BD"/>
</dbReference>
<dbReference type="Gene3D" id="3.40.50.1980">
    <property type="entry name" value="Nitrogenase molybdenum iron protein domain"/>
    <property type="match status" value="2"/>
</dbReference>
<dbReference type="PROSITE" id="PS51257">
    <property type="entry name" value="PROKAR_LIPOPROTEIN"/>
    <property type="match status" value="1"/>
</dbReference>
<proteinExistence type="predicted"/>
<gene>
    <name evidence="2" type="ORF">M8231_04785</name>
</gene>